<name>A0A3P7P8P5_9FIRM</name>
<evidence type="ECO:0000313" key="13">
    <source>
        <dbReference type="Proteomes" id="UP000279029"/>
    </source>
</evidence>
<feature type="domain" description="Polymerase/histidinol phosphatase N-terminal" evidence="11">
    <location>
        <begin position="10"/>
        <end position="77"/>
    </location>
</feature>
<accession>A0A3P7P8P5</accession>
<evidence type="ECO:0000256" key="9">
    <source>
        <dbReference type="ARBA" id="ARBA00025611"/>
    </source>
</evidence>
<evidence type="ECO:0000259" key="11">
    <source>
        <dbReference type="SMART" id="SM00481"/>
    </source>
</evidence>
<dbReference type="Pfam" id="PF07733">
    <property type="entry name" value="DNA_pol3_alpha"/>
    <property type="match status" value="1"/>
</dbReference>
<dbReference type="AlphaFoldDB" id="A0A3P7P8P5"/>
<comment type="subcellular location">
    <subcellularLocation>
        <location evidence="1">Cytoplasm</location>
    </subcellularLocation>
</comment>
<dbReference type="GO" id="GO:0003887">
    <property type="term" value="F:DNA-directed DNA polymerase activity"/>
    <property type="evidence" value="ECO:0007669"/>
    <property type="project" value="UniProtKB-KW"/>
</dbReference>
<dbReference type="GO" id="GO:0006260">
    <property type="term" value="P:DNA replication"/>
    <property type="evidence" value="ECO:0007669"/>
    <property type="project" value="UniProtKB-KW"/>
</dbReference>
<dbReference type="KEGG" id="cbar:PATL70BA_0706"/>
<evidence type="ECO:0000313" key="12">
    <source>
        <dbReference type="EMBL" id="VDN46573.1"/>
    </source>
</evidence>
<proteinExistence type="inferred from homology"/>
<dbReference type="CDD" id="cd12113">
    <property type="entry name" value="PHP_PolIIIA_DnaE3"/>
    <property type="match status" value="1"/>
</dbReference>
<dbReference type="Gene3D" id="1.10.10.1600">
    <property type="entry name" value="Bacterial DNA polymerase III alpha subunit, thumb domain"/>
    <property type="match status" value="1"/>
</dbReference>
<organism evidence="12 13">
    <name type="scientific">Petrocella atlantisensis</name>
    <dbReference type="NCBI Taxonomy" id="2173034"/>
    <lineage>
        <taxon>Bacteria</taxon>
        <taxon>Bacillati</taxon>
        <taxon>Bacillota</taxon>
        <taxon>Clostridia</taxon>
        <taxon>Lachnospirales</taxon>
        <taxon>Vallitaleaceae</taxon>
        <taxon>Petrocella</taxon>
    </lineage>
</organism>
<dbReference type="InterPro" id="IPR011708">
    <property type="entry name" value="DNA_pol3_alpha_NTPase_dom"/>
</dbReference>
<dbReference type="InterPro" id="IPR004365">
    <property type="entry name" value="NA-bd_OB_tRNA"/>
</dbReference>
<dbReference type="NCBIfam" id="NF004226">
    <property type="entry name" value="PRK05673.1"/>
    <property type="match status" value="1"/>
</dbReference>
<dbReference type="InterPro" id="IPR004805">
    <property type="entry name" value="DnaE2/DnaE/PolC"/>
</dbReference>
<dbReference type="InterPro" id="IPR041931">
    <property type="entry name" value="DNA_pol3_alpha_thumb_dom"/>
</dbReference>
<dbReference type="Proteomes" id="UP000279029">
    <property type="component" value="Chromosome"/>
</dbReference>
<evidence type="ECO:0000256" key="3">
    <source>
        <dbReference type="ARBA" id="ARBA00012417"/>
    </source>
</evidence>
<dbReference type="Pfam" id="PF14579">
    <property type="entry name" value="HHH_6"/>
    <property type="match status" value="1"/>
</dbReference>
<dbReference type="NCBIfam" id="NF005298">
    <property type="entry name" value="PRK06826.1"/>
    <property type="match status" value="1"/>
</dbReference>
<keyword evidence="6 12" id="KW-0548">Nucleotidyltransferase</keyword>
<evidence type="ECO:0000256" key="8">
    <source>
        <dbReference type="ARBA" id="ARBA00022932"/>
    </source>
</evidence>
<dbReference type="InterPro" id="IPR040982">
    <property type="entry name" value="DNA_pol3_finger"/>
</dbReference>
<dbReference type="GO" id="GO:0003676">
    <property type="term" value="F:nucleic acid binding"/>
    <property type="evidence" value="ECO:0007669"/>
    <property type="project" value="InterPro"/>
</dbReference>
<keyword evidence="8" id="KW-0239">DNA-directed DNA polymerase</keyword>
<evidence type="ECO:0000256" key="4">
    <source>
        <dbReference type="ARBA" id="ARBA00019114"/>
    </source>
</evidence>
<dbReference type="EC" id="2.7.7.7" evidence="3"/>
<dbReference type="Gene3D" id="3.20.20.140">
    <property type="entry name" value="Metal-dependent hydrolases"/>
    <property type="match status" value="1"/>
</dbReference>
<dbReference type="Gene3D" id="1.10.150.870">
    <property type="match status" value="1"/>
</dbReference>
<gene>
    <name evidence="12" type="primary">dnaE</name>
    <name evidence="12" type="ORF">PATL70BA_0706</name>
</gene>
<dbReference type="InterPro" id="IPR016195">
    <property type="entry name" value="Pol/histidinol_Pase-like"/>
</dbReference>
<comment type="similarity">
    <text evidence="2">Belongs to the DNA polymerase type-C family. DnaE subfamily.</text>
</comment>
<keyword evidence="7" id="KW-0235">DNA replication</keyword>
<dbReference type="InterPro" id="IPR012340">
    <property type="entry name" value="NA-bd_OB-fold"/>
</dbReference>
<keyword evidence="13" id="KW-1185">Reference proteome</keyword>
<dbReference type="PANTHER" id="PTHR32294">
    <property type="entry name" value="DNA POLYMERASE III SUBUNIT ALPHA"/>
    <property type="match status" value="1"/>
</dbReference>
<comment type="catalytic activity">
    <reaction evidence="10">
        <text>DNA(n) + a 2'-deoxyribonucleoside 5'-triphosphate = DNA(n+1) + diphosphate</text>
        <dbReference type="Rhea" id="RHEA:22508"/>
        <dbReference type="Rhea" id="RHEA-COMP:17339"/>
        <dbReference type="Rhea" id="RHEA-COMP:17340"/>
        <dbReference type="ChEBI" id="CHEBI:33019"/>
        <dbReference type="ChEBI" id="CHEBI:61560"/>
        <dbReference type="ChEBI" id="CHEBI:173112"/>
        <dbReference type="EC" id="2.7.7.7"/>
    </reaction>
</comment>
<evidence type="ECO:0000256" key="6">
    <source>
        <dbReference type="ARBA" id="ARBA00022695"/>
    </source>
</evidence>
<dbReference type="Pfam" id="PF17657">
    <property type="entry name" value="DNA_pol3_finger"/>
    <property type="match status" value="1"/>
</dbReference>
<dbReference type="GO" id="GO:0005737">
    <property type="term" value="C:cytoplasm"/>
    <property type="evidence" value="ECO:0007669"/>
    <property type="project" value="UniProtKB-SubCell"/>
</dbReference>
<comment type="function">
    <text evidence="9">DNA polymerase III is a complex, multichain enzyme responsible for most of the replicative synthesis in bacteria. This DNA polymerase also exhibits 3' to 5' exonuclease activity. The alpha chain is the DNA polymerase.</text>
</comment>
<dbReference type="Pfam" id="PF01336">
    <property type="entry name" value="tRNA_anti-codon"/>
    <property type="match status" value="1"/>
</dbReference>
<dbReference type="Gene3D" id="2.40.50.140">
    <property type="entry name" value="Nucleic acid-binding proteins"/>
    <property type="match status" value="1"/>
</dbReference>
<dbReference type="CDD" id="cd04485">
    <property type="entry name" value="DnaE_OBF"/>
    <property type="match status" value="1"/>
</dbReference>
<dbReference type="Pfam" id="PF02811">
    <property type="entry name" value="PHP"/>
    <property type="match status" value="1"/>
</dbReference>
<evidence type="ECO:0000256" key="10">
    <source>
        <dbReference type="ARBA" id="ARBA00049244"/>
    </source>
</evidence>
<evidence type="ECO:0000256" key="1">
    <source>
        <dbReference type="ARBA" id="ARBA00004496"/>
    </source>
</evidence>
<dbReference type="InterPro" id="IPR004013">
    <property type="entry name" value="PHP_dom"/>
</dbReference>
<dbReference type="NCBIfam" id="TIGR00594">
    <property type="entry name" value="polc"/>
    <property type="match status" value="1"/>
</dbReference>
<reference evidence="12 13" key="1">
    <citation type="submission" date="2018-09" db="EMBL/GenBank/DDBJ databases">
        <authorList>
            <person name="Postec A."/>
        </authorList>
    </citation>
    <scope>NUCLEOTIDE SEQUENCE [LARGE SCALE GENOMIC DNA]</scope>
    <source>
        <strain evidence="12">70B-A</strain>
    </source>
</reference>
<dbReference type="GO" id="GO:0008408">
    <property type="term" value="F:3'-5' exonuclease activity"/>
    <property type="evidence" value="ECO:0007669"/>
    <property type="project" value="InterPro"/>
</dbReference>
<evidence type="ECO:0000256" key="5">
    <source>
        <dbReference type="ARBA" id="ARBA00022679"/>
    </source>
</evidence>
<dbReference type="SUPFAM" id="SSF89550">
    <property type="entry name" value="PHP domain-like"/>
    <property type="match status" value="1"/>
</dbReference>
<dbReference type="InterPro" id="IPR029460">
    <property type="entry name" value="DNAPol_HHH"/>
</dbReference>
<keyword evidence="5 12" id="KW-0808">Transferase</keyword>
<evidence type="ECO:0000256" key="2">
    <source>
        <dbReference type="ARBA" id="ARBA00009496"/>
    </source>
</evidence>
<sequence length="1158" mass="131950">MTKDSTIEFAHLHVHTQYSLLDGSSKIDELIGQVKDLGMKSIAITDHGVMYGVVDFYDEAIKQGIKPIIGCEVYVANRKRTDKETGIDNTYYHLVLLAENQEGYQNLMRLVSDGFTEGFYYKPRIDLDLLRSYSKGIIGLSACLGGHVPNEILRGDLTQAKEVAMTYNEIFGQGNFFLELQDHGYEEQHLVNKALIEMSKELSIPLVATNDVHYTYKEDVEAHDILLCIQTNKKVTDEDRMRYAGGQFFLKSPQEMSALFSHVPEALKNTVEIARRCQVDFEFGKYKLPKYELDESIDKRVYMKDICYEGLRERYENVTEAHEERLNYELKVIEEMGFIDYFLITWDFIKFARDHHIMVGPGRGSAAGSLVSYCLKITDIDPLKYNLLFERFLNPERISMPDIDIDFCYERRQEVIDYVVEKYGEDKVAQIITFGTMAARAAIRDVGRALDMPYNEVDKVAKMIPQELKITIDKALKMNRELQSLYDEDEQVKYLIDMSKRLEGLTRHSSTHAAGVVICDRAVNEYVPLNTNDDAVTTQFTMNTLERLGLLKMDFLGLRTLTVIQDAILNVKKSQGIQLDMNRIDDNDPKVFELIGTAKTEGVFQLESDGMKNFMKDLKPQSLEDIIAGISLYRPGPMEFIPAYIQGSRHAKDITYDCPQLEPILKPTYGVIVYQEQVMQIVRDLAGYTLGRSDLVRRAMSKKKEDVMLKERANFIYGNKEEGVLGCVNNGIDAAAANRIFDKMTDFAKYAFNKSHAAAYAIIAYQTAWLKAYYPVEFMAALLTSVMFGGGKVAEYIYSLKAMGIEVLPPDINEGYYNFSVSKGKIRYGLAAVKNVGRGVIDHMVAEREAGGPFVSLTDFCTRMDAKDLNKRMMENLIYAGAFTSLGGTRKQYIHNYKFVLEAINHEKKATINGQINLFDLTEELQENKADRFEVVGEFSKEQLLTYEKEVMGIYLSGHPLEDYAEVLNRVLTNKSLDFQPLVDGTFKVTDGTLVKYGGIISNKVVKTTRNNQTMAFLSVEDLFGTVEVVVFPNDYEANRHYLNEDEVVIVKGRVSTQEDQDGKIICQTIRRLEDVLREVLYIQFDDLDHYQSVIKQITPLLKAEQGQSPVVAYLKDTKRKNDFGGKYQVTIRPSLIEKLETLMDKDNVKVVKSLLKF</sequence>
<dbReference type="InterPro" id="IPR003141">
    <property type="entry name" value="Pol/His_phosphatase_N"/>
</dbReference>
<evidence type="ECO:0000256" key="7">
    <source>
        <dbReference type="ARBA" id="ARBA00022705"/>
    </source>
</evidence>
<dbReference type="PANTHER" id="PTHR32294:SF0">
    <property type="entry name" value="DNA POLYMERASE III SUBUNIT ALPHA"/>
    <property type="match status" value="1"/>
</dbReference>
<protein>
    <recommendedName>
        <fullName evidence="4">DNA polymerase III subunit alpha</fullName>
        <ecNumber evidence="3">2.7.7.7</ecNumber>
    </recommendedName>
</protein>
<dbReference type="SMART" id="SM00481">
    <property type="entry name" value="POLIIIAc"/>
    <property type="match status" value="1"/>
</dbReference>
<dbReference type="EMBL" id="LR130778">
    <property type="protein sequence ID" value="VDN46573.1"/>
    <property type="molecule type" value="Genomic_DNA"/>
</dbReference>